<dbReference type="Proteomes" id="UP000031668">
    <property type="component" value="Unassembled WGS sequence"/>
</dbReference>
<accession>A0A0C2JEY1</accession>
<evidence type="ECO:0000313" key="2">
    <source>
        <dbReference type="Proteomes" id="UP000031668"/>
    </source>
</evidence>
<reference evidence="1 2" key="1">
    <citation type="journal article" date="2014" name="Genome Biol. Evol.">
        <title>The genome of the myxosporean Thelohanellus kitauei shows adaptations to nutrient acquisition within its fish host.</title>
        <authorList>
            <person name="Yang Y."/>
            <person name="Xiong J."/>
            <person name="Zhou Z."/>
            <person name="Huo F."/>
            <person name="Miao W."/>
            <person name="Ran C."/>
            <person name="Liu Y."/>
            <person name="Zhang J."/>
            <person name="Feng J."/>
            <person name="Wang M."/>
            <person name="Wang M."/>
            <person name="Wang L."/>
            <person name="Yao B."/>
        </authorList>
    </citation>
    <scope>NUCLEOTIDE SEQUENCE [LARGE SCALE GENOMIC DNA]</scope>
    <source>
        <strain evidence="1">Wuqing</strain>
    </source>
</reference>
<dbReference type="EMBL" id="JWZT01003082">
    <property type="protein sequence ID" value="KII67793.1"/>
    <property type="molecule type" value="Genomic_DNA"/>
</dbReference>
<dbReference type="AlphaFoldDB" id="A0A0C2JEY1"/>
<proteinExistence type="predicted"/>
<comment type="caution">
    <text evidence="1">The sequence shown here is derived from an EMBL/GenBank/DDBJ whole genome shotgun (WGS) entry which is preliminary data.</text>
</comment>
<protein>
    <submittedName>
        <fullName evidence="1">Uncharacterized protein</fullName>
    </submittedName>
</protein>
<evidence type="ECO:0000313" key="1">
    <source>
        <dbReference type="EMBL" id="KII67793.1"/>
    </source>
</evidence>
<sequence length="207" mass="24008">MKDDKNTSTSDSTDPQKLEGFISEIKDLGYDEKRNELFVKICTIKQNLFQFRSFVEENLNKEELKLTDHGFDKLIANLKSGEPDLDQPDIENQKHYIRLLQENIEGRVASINHMEDMVKKYSLKFEENLQLLLSGVAPSDKLVFPLSNDVMMNNLTKNYDKLSKAFDGISKNQADFTNSLSINTEKQLDMFFHNLLAEYKRLMSKLK</sequence>
<organism evidence="1 2">
    <name type="scientific">Thelohanellus kitauei</name>
    <name type="common">Myxosporean</name>
    <dbReference type="NCBI Taxonomy" id="669202"/>
    <lineage>
        <taxon>Eukaryota</taxon>
        <taxon>Metazoa</taxon>
        <taxon>Cnidaria</taxon>
        <taxon>Myxozoa</taxon>
        <taxon>Myxosporea</taxon>
        <taxon>Bivalvulida</taxon>
        <taxon>Platysporina</taxon>
        <taxon>Myxobolidae</taxon>
        <taxon>Thelohanellus</taxon>
    </lineage>
</organism>
<gene>
    <name evidence="1" type="ORF">RF11_12328</name>
</gene>
<keyword evidence="2" id="KW-1185">Reference proteome</keyword>
<name>A0A0C2JEY1_THEKT</name>